<dbReference type="InterPro" id="IPR036116">
    <property type="entry name" value="FN3_sf"/>
</dbReference>
<keyword evidence="2" id="KW-0812">Transmembrane</keyword>
<feature type="transmembrane region" description="Helical" evidence="2">
    <location>
        <begin position="1090"/>
        <end position="1113"/>
    </location>
</feature>
<keyword evidence="6" id="KW-1185">Reference proteome</keyword>
<dbReference type="Proteomes" id="UP000807504">
    <property type="component" value="Unassembled WGS sequence"/>
</dbReference>
<dbReference type="SUPFAM" id="SSF53300">
    <property type="entry name" value="vWA-like"/>
    <property type="match status" value="1"/>
</dbReference>
<dbReference type="EMBL" id="JABXBU010000002">
    <property type="protein sequence ID" value="KAF8794003.1"/>
    <property type="molecule type" value="Genomic_DNA"/>
</dbReference>
<feature type="region of interest" description="Disordered" evidence="1">
    <location>
        <begin position="888"/>
        <end position="914"/>
    </location>
</feature>
<dbReference type="SMART" id="SM00060">
    <property type="entry name" value="FN3"/>
    <property type="match status" value="1"/>
</dbReference>
<feature type="signal peptide" evidence="3">
    <location>
        <begin position="1"/>
        <end position="22"/>
    </location>
</feature>
<dbReference type="InterPro" id="IPR003961">
    <property type="entry name" value="FN3_dom"/>
</dbReference>
<keyword evidence="2" id="KW-0472">Membrane</keyword>
<dbReference type="SUPFAM" id="SSF49265">
    <property type="entry name" value="Fibronectin type III"/>
    <property type="match status" value="1"/>
</dbReference>
<feature type="region of interest" description="Disordered" evidence="1">
    <location>
        <begin position="825"/>
        <end position="844"/>
    </location>
</feature>
<reference evidence="5" key="2">
    <citation type="submission" date="2020-06" db="EMBL/GenBank/DDBJ databases">
        <authorList>
            <person name="Sheffer M."/>
        </authorList>
    </citation>
    <scope>NUCLEOTIDE SEQUENCE</scope>
</reference>
<feature type="compositionally biased region" description="Polar residues" evidence="1">
    <location>
        <begin position="901"/>
        <end position="912"/>
    </location>
</feature>
<accession>A0A8T0FYR6</accession>
<feature type="chain" id="PRO_5035798577" evidence="3">
    <location>
        <begin position="23"/>
        <end position="1253"/>
    </location>
</feature>
<feature type="domain" description="Fibronectin type-III" evidence="4">
    <location>
        <begin position="710"/>
        <end position="821"/>
    </location>
</feature>
<comment type="caution">
    <text evidence="5">The sequence shown here is derived from an EMBL/GenBank/DDBJ whole genome shotgun (WGS) entry which is preliminary data.</text>
</comment>
<dbReference type="AlphaFoldDB" id="A0A8T0FYR6"/>
<sequence length="1253" mass="139630">MILRYVVWSIFMCLVLLPIVKAEVQVDDQGYQNVLISFAPNVPSENGKEFILAIQDLVQNTSNVLRTAVGIRIAAVTFVLPLSWPVETWENITITPASSEQTKRKPDISVDATELSPFGTKPVTLQHGGCGVGGHQIILPLDFLSSTDGYPKDKLLAREWLKYRYGVFDENGFANDNLYPDYYRIPGSSEMRITECTNSNVTYNFKKPISGDECDMDSAGDFGHCRTHPDAESAINVTSSLMYYHKDLLNMEHICGKDGHPHHSTARNKQNALCNGQSIWDVISCPKILKTLNRKDTEPLSKKQESILFALRRFYYDLPPKSRLAIYAYNDEIVKVLNYTELTDQKRSDLGIIATFDYPQTGVCNSCGLTNAFEVLLQNSKVEEGSIFLITASPLEDNFEIPEEVQKAGICLNVLRFLDEGTEDTSYESIKGSFPCYSYEPLSISLDNLEIYSSLSHFLKKPVPELNDNFEVKTIVSGLMSADLPVTISPNPTASSFTLWTGKDVRPKSILCKADEKNVMLTKVIGANQIASFNINPMDIDITCRLIGGDPILTEVQMTTQKGNYFTFDIWIHDVSTAEKQLPIIVYAKIYFGGYPVQDANVEMVVTSENNPDVNVKMLDNGRGDPDVTQYDGIYSGYFVDFITEGAYQIAVKIDDNDRKAKLGKLNPSLRSDTCCGSKVISNYVDAPAFNMEKYITYTAKNKRPDNGYPPSRIVDLEVHIFNVSDFVLLTWTAPGGGKAERYELKLFQKRENAISHFETTGYELNTSSIIPGDTGKVEGFKVPVQDLEEDTTYYVTLRSWNEFNISSKTSNVAEFFIPKHAEETPKDDISTTPAGITDDESKKRAQIRKRTIEIVVGVLAGIVVLCILVYLVIYFFVQKPKKEERARAKKKAENGGGSRTSGAPSGPTGLNSIPADVIIKHHNEVVEAKNLHKDPPIFNEESLDSFNSSPELPENSRRNNKVAQYAMVQKAPESTAPNSTSSYEFYAFCDLEDCDGGKLPKWLKLNQTEPKPRPHGELEEVAFLLTPEVPKIENLRLFFAIKSVGENGQQSYQSNKAEILLSISAEASTTTAPITDDDKKLAPSDPTGIIVGGTIIGILLFLCLAAVFYLYVIKPRRFSKPSNIDANDYFQDKNQNGTEVSGSFKALSIRDSGSSSMRRVESFPVILYTHDQIKDFKKKVDPPLYKPAIAPRPWMSMNVLSNSDLKRGGDAKSIGSASTLPMNEKYRSTEMKQLDDVSLKSETPHSEEAIKV</sequence>
<organism evidence="5 6">
    <name type="scientific">Argiope bruennichi</name>
    <name type="common">Wasp spider</name>
    <name type="synonym">Aranea bruennichi</name>
    <dbReference type="NCBI Taxonomy" id="94029"/>
    <lineage>
        <taxon>Eukaryota</taxon>
        <taxon>Metazoa</taxon>
        <taxon>Ecdysozoa</taxon>
        <taxon>Arthropoda</taxon>
        <taxon>Chelicerata</taxon>
        <taxon>Arachnida</taxon>
        <taxon>Araneae</taxon>
        <taxon>Araneomorphae</taxon>
        <taxon>Entelegynae</taxon>
        <taxon>Araneoidea</taxon>
        <taxon>Araneidae</taxon>
        <taxon>Argiope</taxon>
    </lineage>
</organism>
<gene>
    <name evidence="5" type="ORF">HNY73_002028</name>
</gene>
<dbReference type="Pfam" id="PF08434">
    <property type="entry name" value="CLCA"/>
    <property type="match status" value="1"/>
</dbReference>
<protein>
    <submittedName>
        <fullName evidence="5">Calcium-activated chloride channel regulator like protein</fullName>
    </submittedName>
</protein>
<proteinExistence type="predicted"/>
<dbReference type="InterPro" id="IPR013783">
    <property type="entry name" value="Ig-like_fold"/>
</dbReference>
<keyword evidence="3" id="KW-0732">Signal</keyword>
<evidence type="ECO:0000256" key="2">
    <source>
        <dbReference type="SAM" id="Phobius"/>
    </source>
</evidence>
<dbReference type="PROSITE" id="PS50853">
    <property type="entry name" value="FN3"/>
    <property type="match status" value="1"/>
</dbReference>
<dbReference type="InterPro" id="IPR013642">
    <property type="entry name" value="CLCA_N"/>
</dbReference>
<dbReference type="GO" id="GO:0032991">
    <property type="term" value="C:protein-containing complex"/>
    <property type="evidence" value="ECO:0007669"/>
    <property type="project" value="UniProtKB-ARBA"/>
</dbReference>
<evidence type="ECO:0000259" key="4">
    <source>
        <dbReference type="PROSITE" id="PS50853"/>
    </source>
</evidence>
<feature type="transmembrane region" description="Helical" evidence="2">
    <location>
        <begin position="855"/>
        <end position="878"/>
    </location>
</feature>
<keyword evidence="2" id="KW-1133">Transmembrane helix</keyword>
<dbReference type="Gene3D" id="2.60.40.10">
    <property type="entry name" value="Immunoglobulins"/>
    <property type="match status" value="1"/>
</dbReference>
<feature type="region of interest" description="Disordered" evidence="1">
    <location>
        <begin position="1231"/>
        <end position="1253"/>
    </location>
</feature>
<evidence type="ECO:0000313" key="5">
    <source>
        <dbReference type="EMBL" id="KAF8794003.1"/>
    </source>
</evidence>
<reference evidence="5" key="1">
    <citation type="journal article" date="2020" name="bioRxiv">
        <title>Chromosome-level reference genome of the European wasp spider Argiope bruennichi: a resource for studies on range expansion and evolutionary adaptation.</title>
        <authorList>
            <person name="Sheffer M.M."/>
            <person name="Hoppe A."/>
            <person name="Krehenwinkel H."/>
            <person name="Uhl G."/>
            <person name="Kuss A.W."/>
            <person name="Jensen L."/>
            <person name="Jensen C."/>
            <person name="Gillespie R.G."/>
            <person name="Hoff K.J."/>
            <person name="Prost S."/>
        </authorList>
    </citation>
    <scope>NUCLEOTIDE SEQUENCE</scope>
</reference>
<evidence type="ECO:0000313" key="6">
    <source>
        <dbReference type="Proteomes" id="UP000807504"/>
    </source>
</evidence>
<name>A0A8T0FYR6_ARGBR</name>
<dbReference type="CDD" id="cd00063">
    <property type="entry name" value="FN3"/>
    <property type="match status" value="1"/>
</dbReference>
<dbReference type="InterPro" id="IPR036465">
    <property type="entry name" value="vWFA_dom_sf"/>
</dbReference>
<evidence type="ECO:0000256" key="1">
    <source>
        <dbReference type="SAM" id="MobiDB-lite"/>
    </source>
</evidence>
<evidence type="ECO:0000256" key="3">
    <source>
        <dbReference type="SAM" id="SignalP"/>
    </source>
</evidence>